<dbReference type="EMBL" id="CP118615">
    <property type="protein sequence ID" value="WDZ85763.1"/>
    <property type="molecule type" value="Genomic_DNA"/>
</dbReference>
<evidence type="ECO:0000259" key="1">
    <source>
        <dbReference type="Pfam" id="PF06722"/>
    </source>
</evidence>
<name>A0ABY7ZUP5_9ACTN</name>
<dbReference type="InterPro" id="IPR002213">
    <property type="entry name" value="UDP_glucos_trans"/>
</dbReference>
<keyword evidence="3" id="KW-1185">Reference proteome</keyword>
<dbReference type="CDD" id="cd03784">
    <property type="entry name" value="GT1_Gtf-like"/>
    <property type="match status" value="1"/>
</dbReference>
<accession>A0ABY7ZUP5</accession>
<dbReference type="Proteomes" id="UP001219605">
    <property type="component" value="Chromosome"/>
</dbReference>
<dbReference type="Pfam" id="PF06722">
    <property type="entry name" value="EryCIII-like_C"/>
    <property type="match status" value="1"/>
</dbReference>
<dbReference type="InterPro" id="IPR050426">
    <property type="entry name" value="Glycosyltransferase_28"/>
</dbReference>
<dbReference type="InterPro" id="IPR010610">
    <property type="entry name" value="EryCIII-like_C"/>
</dbReference>
<dbReference type="PANTHER" id="PTHR48050">
    <property type="entry name" value="STEROL 3-BETA-GLUCOSYLTRANSFERASE"/>
    <property type="match status" value="1"/>
</dbReference>
<dbReference type="PANTHER" id="PTHR48050:SF13">
    <property type="entry name" value="STEROL 3-BETA-GLUCOSYLTRANSFERASE UGT80A2"/>
    <property type="match status" value="1"/>
</dbReference>
<reference evidence="2 3" key="1">
    <citation type="submission" date="2023-02" db="EMBL/GenBank/DDBJ databases">
        <authorList>
            <person name="Mo P."/>
        </authorList>
    </citation>
    <scope>NUCLEOTIDE SEQUENCE [LARGE SCALE GENOMIC DNA]</scope>
    <source>
        <strain evidence="2 3">HUAS 3</strain>
    </source>
</reference>
<evidence type="ECO:0000313" key="2">
    <source>
        <dbReference type="EMBL" id="WDZ85763.1"/>
    </source>
</evidence>
<dbReference type="Gene3D" id="3.40.50.2000">
    <property type="entry name" value="Glycogen Phosphorylase B"/>
    <property type="match status" value="2"/>
</dbReference>
<dbReference type="RefSeq" id="WP_275032509.1">
    <property type="nucleotide sequence ID" value="NZ_CP118615.1"/>
</dbReference>
<feature type="domain" description="Erythromycin biosynthesis protein CIII-like C-terminal" evidence="1">
    <location>
        <begin position="302"/>
        <end position="403"/>
    </location>
</feature>
<proteinExistence type="predicted"/>
<dbReference type="SUPFAM" id="SSF53756">
    <property type="entry name" value="UDP-Glycosyltransferase/glycogen phosphorylase"/>
    <property type="match status" value="1"/>
</dbReference>
<evidence type="ECO:0000313" key="3">
    <source>
        <dbReference type="Proteomes" id="UP001219605"/>
    </source>
</evidence>
<protein>
    <recommendedName>
        <fullName evidence="1">Erythromycin biosynthesis protein CIII-like C-terminal domain-containing protein</fullName>
    </recommendedName>
</protein>
<organism evidence="2 3">
    <name type="scientific">Micromonospora cathayae</name>
    <dbReference type="NCBI Taxonomy" id="3028804"/>
    <lineage>
        <taxon>Bacteria</taxon>
        <taxon>Bacillati</taxon>
        <taxon>Actinomycetota</taxon>
        <taxon>Actinomycetes</taxon>
        <taxon>Micromonosporales</taxon>
        <taxon>Micromonosporaceae</taxon>
        <taxon>Micromonospora</taxon>
    </lineage>
</organism>
<sequence length="425" mass="44320">MARVLVSSLPFAGHVGPTSAVAAELVRRGHRVVAYTGTKYHGRFLAVGAEWLPWRRARDFDDARLAATFPGLGGGKGLRGAWRHSARVFLGTAAGQAADLLDAARRQPFDLVVTDQLAFGAALAAEALDVPWASVAVTPLTLPGRHLPPPGLSPAAGPVGRVRDAVLRPPAGAVQRRLATPRVNRVRAAAGLGPRTVAALEDCYSPYLVVAQGVPALEFDRPDLPAHVRFVGRLAPPARSTVPLPDWWPELVAARADGRPVVHVTQGTLDNDPDDLLRPAVAGLAGTAPLVLCATGGPAPSVLGPLPDNVRVAAFLPYDRLLPLVDVMVTNGGWGGTLGGLAAGVPLVVAGRSLDKPDVARRVAWSGAGLDLRTDRPGPTRIRRAVQRVLAGPGFRRRAGELAVALTGAGGAGRAADRIEALLDR</sequence>
<gene>
    <name evidence="2" type="ORF">PVK37_04785</name>
</gene>